<dbReference type="Proteomes" id="UP001183414">
    <property type="component" value="Unassembled WGS sequence"/>
</dbReference>
<evidence type="ECO:0000256" key="1">
    <source>
        <dbReference type="SAM" id="MobiDB-lite"/>
    </source>
</evidence>
<organism evidence="2 3">
    <name type="scientific">Streptomyces hazeniae</name>
    <dbReference type="NCBI Taxonomy" id="3075538"/>
    <lineage>
        <taxon>Bacteria</taxon>
        <taxon>Bacillati</taxon>
        <taxon>Actinomycetota</taxon>
        <taxon>Actinomycetes</taxon>
        <taxon>Kitasatosporales</taxon>
        <taxon>Streptomycetaceae</taxon>
        <taxon>Streptomyces</taxon>
    </lineage>
</organism>
<proteinExistence type="predicted"/>
<dbReference type="RefSeq" id="WP_311674957.1">
    <property type="nucleotide sequence ID" value="NZ_JAVREQ010000021.1"/>
</dbReference>
<accession>A0ABU2NW99</accession>
<name>A0ABU2NW99_9ACTN</name>
<evidence type="ECO:0000313" key="3">
    <source>
        <dbReference type="Proteomes" id="UP001183414"/>
    </source>
</evidence>
<feature type="region of interest" description="Disordered" evidence="1">
    <location>
        <begin position="1"/>
        <end position="57"/>
    </location>
</feature>
<evidence type="ECO:0000313" key="2">
    <source>
        <dbReference type="EMBL" id="MDT0381270.1"/>
    </source>
</evidence>
<dbReference type="EMBL" id="JAVREQ010000021">
    <property type="protein sequence ID" value="MDT0381270.1"/>
    <property type="molecule type" value="Genomic_DNA"/>
</dbReference>
<comment type="caution">
    <text evidence="2">The sequence shown here is derived from an EMBL/GenBank/DDBJ whole genome shotgun (WGS) entry which is preliminary data.</text>
</comment>
<sequence>MAMPFNTADGTMEAAAAEHIQRAYQDPASTRPPNEAKDIPRQTASRPLHRLYDDTDR</sequence>
<protein>
    <submittedName>
        <fullName evidence="2">Uncharacterized protein</fullName>
    </submittedName>
</protein>
<gene>
    <name evidence="2" type="ORF">RM572_21160</name>
</gene>
<keyword evidence="3" id="KW-1185">Reference proteome</keyword>
<reference evidence="3" key="1">
    <citation type="submission" date="2023-07" db="EMBL/GenBank/DDBJ databases">
        <title>30 novel species of actinomycetes from the DSMZ collection.</title>
        <authorList>
            <person name="Nouioui I."/>
        </authorList>
    </citation>
    <scope>NUCLEOTIDE SEQUENCE [LARGE SCALE GENOMIC DNA]</scope>
    <source>
        <strain evidence="3">DSM 42041</strain>
    </source>
</reference>